<sequence>MSPPMLPMRTMAAAKSARNCPALDA</sequence>
<evidence type="ECO:0000256" key="1">
    <source>
        <dbReference type="SAM" id="MobiDB-lite"/>
    </source>
</evidence>
<feature type="region of interest" description="Disordered" evidence="1">
    <location>
        <begin position="1"/>
        <end position="25"/>
    </location>
</feature>
<organism evidence="2">
    <name type="scientific">Arundo donax</name>
    <name type="common">Giant reed</name>
    <name type="synonym">Donax arundinaceus</name>
    <dbReference type="NCBI Taxonomy" id="35708"/>
    <lineage>
        <taxon>Eukaryota</taxon>
        <taxon>Viridiplantae</taxon>
        <taxon>Streptophyta</taxon>
        <taxon>Embryophyta</taxon>
        <taxon>Tracheophyta</taxon>
        <taxon>Spermatophyta</taxon>
        <taxon>Magnoliopsida</taxon>
        <taxon>Liliopsida</taxon>
        <taxon>Poales</taxon>
        <taxon>Poaceae</taxon>
        <taxon>PACMAD clade</taxon>
        <taxon>Arundinoideae</taxon>
        <taxon>Arundineae</taxon>
        <taxon>Arundo</taxon>
    </lineage>
</organism>
<reference evidence="2" key="1">
    <citation type="submission" date="2014-09" db="EMBL/GenBank/DDBJ databases">
        <authorList>
            <person name="Magalhaes I.L.F."/>
            <person name="Oliveira U."/>
            <person name="Santos F.R."/>
            <person name="Vidigal T.H.D.A."/>
            <person name="Brescovit A.D."/>
            <person name="Santos A.J."/>
        </authorList>
    </citation>
    <scope>NUCLEOTIDE SEQUENCE</scope>
    <source>
        <tissue evidence="2">Shoot tissue taken approximately 20 cm above the soil surface</tissue>
    </source>
</reference>
<name>A0A0A8ZWZ0_ARUDO</name>
<dbReference type="EMBL" id="GBRH01258588">
    <property type="protein sequence ID" value="JAD39307.1"/>
    <property type="molecule type" value="Transcribed_RNA"/>
</dbReference>
<reference evidence="2" key="2">
    <citation type="journal article" date="2015" name="Data Brief">
        <title>Shoot transcriptome of the giant reed, Arundo donax.</title>
        <authorList>
            <person name="Barrero R.A."/>
            <person name="Guerrero F.D."/>
            <person name="Moolhuijzen P."/>
            <person name="Goolsby J.A."/>
            <person name="Tidwell J."/>
            <person name="Bellgard S.E."/>
            <person name="Bellgard M.I."/>
        </authorList>
    </citation>
    <scope>NUCLEOTIDE SEQUENCE</scope>
    <source>
        <tissue evidence="2">Shoot tissue taken approximately 20 cm above the soil surface</tissue>
    </source>
</reference>
<dbReference type="AlphaFoldDB" id="A0A0A8ZWZ0"/>
<evidence type="ECO:0000313" key="2">
    <source>
        <dbReference type="EMBL" id="JAD39307.1"/>
    </source>
</evidence>
<protein>
    <submittedName>
        <fullName evidence="2">PER70</fullName>
    </submittedName>
</protein>
<accession>A0A0A8ZWZ0</accession>
<proteinExistence type="predicted"/>